<evidence type="ECO:0000256" key="3">
    <source>
        <dbReference type="ARBA" id="ARBA00023224"/>
    </source>
</evidence>
<feature type="compositionally biased region" description="Polar residues" evidence="4">
    <location>
        <begin position="672"/>
        <end position="692"/>
    </location>
</feature>
<proteinExistence type="predicted"/>
<dbReference type="Pfam" id="PF02174">
    <property type="entry name" value="IRS"/>
    <property type="match status" value="1"/>
</dbReference>
<name>A0ABD0X4Y5_UMBPY</name>
<dbReference type="InterPro" id="IPR001849">
    <property type="entry name" value="PH_domain"/>
</dbReference>
<dbReference type="GO" id="GO:0005886">
    <property type="term" value="C:plasma membrane"/>
    <property type="evidence" value="ECO:0007669"/>
    <property type="project" value="UniProtKB-ARBA"/>
</dbReference>
<keyword evidence="8" id="KW-1185">Reference proteome</keyword>
<protein>
    <recommendedName>
        <fullName evidence="9">Insulin receptor substrate 1</fullName>
    </recommendedName>
</protein>
<dbReference type="GO" id="GO:0043548">
    <property type="term" value="F:phosphatidylinositol 3-kinase binding"/>
    <property type="evidence" value="ECO:0007669"/>
    <property type="project" value="UniProtKB-ARBA"/>
</dbReference>
<feature type="compositionally biased region" description="Low complexity" evidence="4">
    <location>
        <begin position="412"/>
        <end position="431"/>
    </location>
</feature>
<feature type="domain" description="IRS-type PTB" evidence="6">
    <location>
        <begin position="142"/>
        <end position="246"/>
    </location>
</feature>
<dbReference type="FunFam" id="2.30.29.30:FF:000129">
    <property type="entry name" value="Insulin receptor substrate 1"/>
    <property type="match status" value="1"/>
</dbReference>
<dbReference type="GO" id="GO:0005102">
    <property type="term" value="F:signaling receptor binding"/>
    <property type="evidence" value="ECO:0007669"/>
    <property type="project" value="UniProtKB-ARBA"/>
</dbReference>
<feature type="region of interest" description="Disordered" evidence="4">
    <location>
        <begin position="247"/>
        <end position="386"/>
    </location>
</feature>
<dbReference type="Proteomes" id="UP001557470">
    <property type="component" value="Unassembled WGS sequence"/>
</dbReference>
<feature type="region of interest" description="Disordered" evidence="4">
    <location>
        <begin position="467"/>
        <end position="487"/>
    </location>
</feature>
<dbReference type="PANTHER" id="PTHR10614:SF10">
    <property type="entry name" value="INSULIN RECEPTOR SUBSTRATE 1-B"/>
    <property type="match status" value="1"/>
</dbReference>
<gene>
    <name evidence="7" type="ORF">UPYG_G00120770</name>
</gene>
<accession>A0ABD0X4Y5</accession>
<feature type="compositionally biased region" description="Low complexity" evidence="4">
    <location>
        <begin position="946"/>
        <end position="959"/>
    </location>
</feature>
<evidence type="ECO:0000256" key="1">
    <source>
        <dbReference type="ARBA" id="ARBA00022553"/>
    </source>
</evidence>
<dbReference type="SMART" id="SM00310">
    <property type="entry name" value="PTBI"/>
    <property type="match status" value="1"/>
</dbReference>
<feature type="region of interest" description="Disordered" evidence="4">
    <location>
        <begin position="718"/>
        <end position="825"/>
    </location>
</feature>
<feature type="compositionally biased region" description="Basic and acidic residues" evidence="4">
    <location>
        <begin position="718"/>
        <end position="746"/>
    </location>
</feature>
<feature type="domain" description="PH" evidence="5">
    <location>
        <begin position="16"/>
        <end position="118"/>
    </location>
</feature>
<keyword evidence="2" id="KW-0677">Repeat</keyword>
<dbReference type="InterPro" id="IPR039011">
    <property type="entry name" value="IRS"/>
</dbReference>
<dbReference type="SUPFAM" id="SSF50729">
    <property type="entry name" value="PH domain-like"/>
    <property type="match status" value="2"/>
</dbReference>
<dbReference type="PRINTS" id="PR00628">
    <property type="entry name" value="INSULINRSI"/>
</dbReference>
<dbReference type="PROSITE" id="PS50003">
    <property type="entry name" value="PH_DOMAIN"/>
    <property type="match status" value="1"/>
</dbReference>
<reference evidence="7 8" key="1">
    <citation type="submission" date="2024-06" db="EMBL/GenBank/DDBJ databases">
        <authorList>
            <person name="Pan Q."/>
            <person name="Wen M."/>
            <person name="Jouanno E."/>
            <person name="Zahm M."/>
            <person name="Klopp C."/>
            <person name="Cabau C."/>
            <person name="Louis A."/>
            <person name="Berthelot C."/>
            <person name="Parey E."/>
            <person name="Roest Crollius H."/>
            <person name="Montfort J."/>
            <person name="Robinson-Rechavi M."/>
            <person name="Bouchez O."/>
            <person name="Lampietro C."/>
            <person name="Lopez Roques C."/>
            <person name="Donnadieu C."/>
            <person name="Postlethwait J."/>
            <person name="Bobe J."/>
            <person name="Verreycken H."/>
            <person name="Guiguen Y."/>
        </authorList>
    </citation>
    <scope>NUCLEOTIDE SEQUENCE [LARGE SCALE GENOMIC DNA]</scope>
    <source>
        <strain evidence="7">Up_M1</strain>
        <tissue evidence="7">Testis</tissue>
    </source>
</reference>
<feature type="region of interest" description="Disordered" evidence="4">
    <location>
        <begin position="664"/>
        <end position="692"/>
    </location>
</feature>
<feature type="compositionally biased region" description="Polar residues" evidence="4">
    <location>
        <begin position="1020"/>
        <end position="1030"/>
    </location>
</feature>
<evidence type="ECO:0000259" key="5">
    <source>
        <dbReference type="PROSITE" id="PS50003"/>
    </source>
</evidence>
<dbReference type="FunFam" id="2.30.29.30:FF:000029">
    <property type="entry name" value="Insulin receptor substrate 1"/>
    <property type="match status" value="1"/>
</dbReference>
<feature type="compositionally biased region" description="Polar residues" evidence="4">
    <location>
        <begin position="335"/>
        <end position="349"/>
    </location>
</feature>
<dbReference type="InterPro" id="IPR011993">
    <property type="entry name" value="PH-like_dom_sf"/>
</dbReference>
<feature type="region of interest" description="Disordered" evidence="4">
    <location>
        <begin position="410"/>
        <end position="433"/>
    </location>
</feature>
<evidence type="ECO:0000256" key="4">
    <source>
        <dbReference type="SAM" id="MobiDB-lite"/>
    </source>
</evidence>
<feature type="compositionally biased region" description="Low complexity" evidence="4">
    <location>
        <begin position="996"/>
        <end position="1008"/>
    </location>
</feature>
<dbReference type="GO" id="GO:0008286">
    <property type="term" value="P:insulin receptor signaling pathway"/>
    <property type="evidence" value="ECO:0007669"/>
    <property type="project" value="UniProtKB-ARBA"/>
</dbReference>
<evidence type="ECO:0000256" key="2">
    <source>
        <dbReference type="ARBA" id="ARBA00022737"/>
    </source>
</evidence>
<feature type="compositionally biased region" description="Basic residues" evidence="4">
    <location>
        <begin position="476"/>
        <end position="485"/>
    </location>
</feature>
<feature type="region of interest" description="Disordered" evidence="4">
    <location>
        <begin position="926"/>
        <end position="1063"/>
    </location>
</feature>
<dbReference type="CDD" id="cd01204">
    <property type="entry name" value="PTB_IRS"/>
    <property type="match status" value="1"/>
</dbReference>
<keyword evidence="3" id="KW-0807">Transducer</keyword>
<keyword evidence="1" id="KW-0597">Phosphoprotein</keyword>
<organism evidence="7 8">
    <name type="scientific">Umbra pygmaea</name>
    <name type="common">Eastern mudminnow</name>
    <dbReference type="NCBI Taxonomy" id="75934"/>
    <lineage>
        <taxon>Eukaryota</taxon>
        <taxon>Metazoa</taxon>
        <taxon>Chordata</taxon>
        <taxon>Craniata</taxon>
        <taxon>Vertebrata</taxon>
        <taxon>Euteleostomi</taxon>
        <taxon>Actinopterygii</taxon>
        <taxon>Neopterygii</taxon>
        <taxon>Teleostei</taxon>
        <taxon>Protacanthopterygii</taxon>
        <taxon>Esociformes</taxon>
        <taxon>Umbridae</taxon>
        <taxon>Umbra</taxon>
    </lineage>
</organism>
<dbReference type="SMART" id="SM00233">
    <property type="entry name" value="PH"/>
    <property type="match status" value="1"/>
</dbReference>
<sequence>MENQAVEMLQQQSFEDIRKSGYLRKQKSMHRRFFVLREASEQGPARLEYYENEKKFRSKSPVPKKALNLEKCFNINKRADSKNKHMIVLYTRGESFAIAADCEEVQNEWYQAMLDLQWKCKSPEDCGSGGECGLPSPPGSTFKEVWQVKVWPKGLGQARNLVGIYRLCLTDKTVNFVKLNSDVAAVVLQLMNVRRCGHSENFFFIEVGRSAMTGPGEFWMQVEDSVVAQNMHETLLEAMKALSEEFRQRTKSQSVGATGGGGTASNPISVPNRRHHPNLPPSQVGFGRRARTETPGASTSPTPRHGFPRARTASIGGRTEEGGGGAKGAWASSSPSLNGSCSTTPTLKTKPTRAPTPAKITLSLARYSPNPAPSPAPSLSSSSGHGSECGLVGGAMGGVMICSYTRVPQRVSMSGSPSDYGSSDEYGSSPGDHSLLVPNLPVGSQGLMGHHAQEDGSSSYIVMGQRENIPGSHQRPQGRRILRRSSSRECEAERRLLSKRASLPLAAHERLAPRRKDDDEDEDEDYAVMSRSVSRDAFVSQRRGSGCSAAVVGQTQTRVDRVRGEAGERGTGGVVESGYMSMLPGVKAPPASLSLSVAVSDVTPKPGADDEYMAMTPNSSMSPPLHIRLPISEGYMVMSPNSSGSPDMHGMAMWGSRGSVESRAGSDYMNMSPISARSACSTPPSQPEQNPLQPKMVYSYFSLPRSYKHTLSTRFEDDLDQGKRKEGVHHSHDSEGDRSGQVEYNKRGTVPEGCQLSLSSSSFSSSSASSESLEDRSMSVAAGGGLRLTRTGPGSKSGGRLKDGSYQQKGVWHGPGGQHRKPRPLSVSVDMSKANTLPRVKENLLPAVPQNPGEYVSIVFMDANMEGRRGGRWGPEHRLAVAHGTPRHQPALCHSGSTHLPRSFSAPLATSAALAASTEYVNMDSPCPSPRTPVKSTFIPPPAIAPKPRVVPHSRPSPRATEGNVAEQRAAVPTERAPSYTERTDLAFSIASDLNPASPSRRAAQASSVEQESDFPPAKTYSSPERNQGSRLVRDRGDRGDQLGRRRHRSDTFVMTPPSLPLSSGSLFSETQAAGPHQYAELEGGSPWNNTHAAMSQCGIPVAATTQALSSGSAKQALNYIDLDLAAKSNSQSGLEGGGAAPHNVFAPVQGGAGGGVMGGLMGGMAGSGDNPGYASIDFYKSDELRTHHLSSRNSGKEC</sequence>
<comment type="caution">
    <text evidence="7">The sequence shown here is derived from an EMBL/GenBank/DDBJ whole genome shotgun (WGS) entry which is preliminary data.</text>
</comment>
<dbReference type="Gene3D" id="2.30.29.30">
    <property type="entry name" value="Pleckstrin-homology domain (PH domain)/Phosphotyrosine-binding domain (PTB)"/>
    <property type="match status" value="2"/>
</dbReference>
<dbReference type="AlphaFoldDB" id="A0ABD0X4Y5"/>
<dbReference type="EMBL" id="JAGEUA010000003">
    <property type="protein sequence ID" value="KAL0994334.1"/>
    <property type="molecule type" value="Genomic_DNA"/>
</dbReference>
<dbReference type="SMART" id="SM01244">
    <property type="entry name" value="IRS"/>
    <property type="match status" value="1"/>
</dbReference>
<evidence type="ECO:0008006" key="9">
    <source>
        <dbReference type="Google" id="ProtNLM"/>
    </source>
</evidence>
<dbReference type="CDD" id="cd01257">
    <property type="entry name" value="PH_IRS"/>
    <property type="match status" value="1"/>
</dbReference>
<evidence type="ECO:0000259" key="6">
    <source>
        <dbReference type="PROSITE" id="PS51064"/>
    </source>
</evidence>
<dbReference type="GO" id="GO:0009967">
    <property type="term" value="P:positive regulation of signal transduction"/>
    <property type="evidence" value="ECO:0007669"/>
    <property type="project" value="UniProtKB-ARBA"/>
</dbReference>
<feature type="compositionally biased region" description="Low complexity" evidence="4">
    <location>
        <begin position="756"/>
        <end position="771"/>
    </location>
</feature>
<feature type="compositionally biased region" description="Basic and acidic residues" evidence="4">
    <location>
        <begin position="1032"/>
        <end position="1044"/>
    </location>
</feature>
<dbReference type="PANTHER" id="PTHR10614">
    <property type="entry name" value="INSULIN RECEPTOR SUBSTRATE"/>
    <property type="match status" value="1"/>
</dbReference>
<evidence type="ECO:0000313" key="7">
    <source>
        <dbReference type="EMBL" id="KAL0994334.1"/>
    </source>
</evidence>
<dbReference type="GO" id="GO:0030159">
    <property type="term" value="F:signaling receptor complex adaptor activity"/>
    <property type="evidence" value="ECO:0007669"/>
    <property type="project" value="UniProtKB-ARBA"/>
</dbReference>
<evidence type="ECO:0000313" key="8">
    <source>
        <dbReference type="Proteomes" id="UP001557470"/>
    </source>
</evidence>
<dbReference type="PROSITE" id="PS51064">
    <property type="entry name" value="IRS_PTB"/>
    <property type="match status" value="1"/>
</dbReference>
<dbReference type="Pfam" id="PF00169">
    <property type="entry name" value="PH"/>
    <property type="match status" value="1"/>
</dbReference>
<dbReference type="InterPro" id="IPR002404">
    <property type="entry name" value="IRS_PTB"/>
</dbReference>